<organism evidence="2 3">
    <name type="scientific">Proteiniborus ethanoligenes</name>
    <dbReference type="NCBI Taxonomy" id="415015"/>
    <lineage>
        <taxon>Bacteria</taxon>
        <taxon>Bacillati</taxon>
        <taxon>Bacillota</taxon>
        <taxon>Clostridia</taxon>
        <taxon>Eubacteriales</taxon>
        <taxon>Proteiniborus</taxon>
    </lineage>
</organism>
<sequence length="359" mass="40187">MILISTKSLKEGMICARPIFASNGAVLIDEGVLIKERYISKLKDLGIANIYVRDDLDDKIEIHDIVRSELKQSSLIAIENIMNNICLFDEGEFEHIKGIIVSIVDELLTAEDILVNISDMRTVDNYTFGHSVNVSILSMVIGLSLGYSKEKLIDLGVGAILHDIGKTEIDIRILNKPHSLSKSEFETIKKHTILGYSILNNIKNISFDSRMIALSHHERFDGNGYPHNLKGEDIHEYARIVSIADVYDALISDRVYRTKISTDEAIDYVESMAGTQFDKCIVDNFLKNVARYPVGKGVILNTGLEGYVVSNNKKYISRPVVRILYNNAGSKVKIPYIIDLSETDDSINIVGTTDNIELF</sequence>
<dbReference type="Pfam" id="PF13487">
    <property type="entry name" value="HD_5"/>
    <property type="match status" value="1"/>
</dbReference>
<dbReference type="PROSITE" id="PS51832">
    <property type="entry name" value="HD_GYP"/>
    <property type="match status" value="1"/>
</dbReference>
<dbReference type="SUPFAM" id="SSF109604">
    <property type="entry name" value="HD-domain/PDEase-like"/>
    <property type="match status" value="1"/>
</dbReference>
<evidence type="ECO:0000313" key="3">
    <source>
        <dbReference type="Proteomes" id="UP000198625"/>
    </source>
</evidence>
<dbReference type="CDD" id="cd00077">
    <property type="entry name" value="HDc"/>
    <property type="match status" value="1"/>
</dbReference>
<accession>A0A1H3R8C6</accession>
<evidence type="ECO:0000313" key="2">
    <source>
        <dbReference type="EMBL" id="SDZ21511.1"/>
    </source>
</evidence>
<protein>
    <submittedName>
        <fullName evidence="2">HD-GYP domain, c-di-GMP phosphodiesterase class II (Or its inactivated variant)</fullName>
    </submittedName>
</protein>
<dbReference type="Proteomes" id="UP000198625">
    <property type="component" value="Unassembled WGS sequence"/>
</dbReference>
<dbReference type="PANTHER" id="PTHR43155">
    <property type="entry name" value="CYCLIC DI-GMP PHOSPHODIESTERASE PA4108-RELATED"/>
    <property type="match status" value="1"/>
</dbReference>
<dbReference type="RefSeq" id="WP_091731241.1">
    <property type="nucleotide sequence ID" value="NZ_FNQE01000025.1"/>
</dbReference>
<dbReference type="STRING" id="415015.SAMN05660462_02250"/>
<dbReference type="InterPro" id="IPR037522">
    <property type="entry name" value="HD_GYP_dom"/>
</dbReference>
<gene>
    <name evidence="2" type="ORF">SAMN05660462_02250</name>
</gene>
<dbReference type="OrthoDB" id="9804747at2"/>
<proteinExistence type="predicted"/>
<evidence type="ECO:0000259" key="1">
    <source>
        <dbReference type="PROSITE" id="PS51832"/>
    </source>
</evidence>
<name>A0A1H3R8C6_9FIRM</name>
<dbReference type="SMART" id="SM00471">
    <property type="entry name" value="HDc"/>
    <property type="match status" value="1"/>
</dbReference>
<dbReference type="AlphaFoldDB" id="A0A1H3R8C6"/>
<reference evidence="2 3" key="1">
    <citation type="submission" date="2016-10" db="EMBL/GenBank/DDBJ databases">
        <authorList>
            <person name="de Groot N.N."/>
        </authorList>
    </citation>
    <scope>NUCLEOTIDE SEQUENCE [LARGE SCALE GENOMIC DNA]</scope>
    <source>
        <strain evidence="2 3">DSM 21650</strain>
    </source>
</reference>
<dbReference type="Gene3D" id="1.10.3210.10">
    <property type="entry name" value="Hypothetical protein af1432"/>
    <property type="match status" value="1"/>
</dbReference>
<dbReference type="InterPro" id="IPR003607">
    <property type="entry name" value="HD/PDEase_dom"/>
</dbReference>
<dbReference type="EMBL" id="FNQE01000025">
    <property type="protein sequence ID" value="SDZ21511.1"/>
    <property type="molecule type" value="Genomic_DNA"/>
</dbReference>
<keyword evidence="3" id="KW-1185">Reference proteome</keyword>
<feature type="domain" description="HD-GYP" evidence="1">
    <location>
        <begin position="105"/>
        <end position="301"/>
    </location>
</feature>
<dbReference type="PANTHER" id="PTHR43155:SF2">
    <property type="entry name" value="CYCLIC DI-GMP PHOSPHODIESTERASE PA4108"/>
    <property type="match status" value="1"/>
</dbReference>